<dbReference type="EMBL" id="CAMAPF010001020">
    <property type="protein sequence ID" value="CAH9139831.1"/>
    <property type="molecule type" value="Genomic_DNA"/>
</dbReference>
<evidence type="ECO:0000259" key="1">
    <source>
        <dbReference type="Pfam" id="PF04195"/>
    </source>
</evidence>
<sequence>MRRRPGMIMLHLDSVEAGLRFPLHSFYVEFFHCFQVAPAQFMPNSYRFISAFLVRCKLAGTTATLDLFHYFYRITPQNSDGYLSVAARPGRRLFKSYPSSIHDWKNRFFFLRYDSPPLPVRWNGYPPKIESLELTDDLSGDVEKVLQGGICPIAGPRLPDPRGPLRGRHRYRPVPGLFPPFDVRLGASGGPVLRGECPVPFSVRLLTLYCFMQVLHQTKPR</sequence>
<dbReference type="AlphaFoldDB" id="A0AAV0FW55"/>
<reference evidence="2" key="1">
    <citation type="submission" date="2022-07" db="EMBL/GenBank/DDBJ databases">
        <authorList>
            <person name="Macas J."/>
            <person name="Novak P."/>
            <person name="Neumann P."/>
        </authorList>
    </citation>
    <scope>NUCLEOTIDE SEQUENCE</scope>
</reference>
<evidence type="ECO:0000313" key="3">
    <source>
        <dbReference type="Proteomes" id="UP001152523"/>
    </source>
</evidence>
<dbReference type="PANTHER" id="PTHR31099:SF49">
    <property type="entry name" value="MYOSIN HEAVY CHAIN-LIKE PROTEIN"/>
    <property type="match status" value="1"/>
</dbReference>
<keyword evidence="3" id="KW-1185">Reference proteome</keyword>
<dbReference type="Pfam" id="PF04195">
    <property type="entry name" value="Transposase_28"/>
    <property type="match status" value="1"/>
</dbReference>
<protein>
    <recommendedName>
        <fullName evidence="1">Transposase (putative) gypsy type domain-containing protein</fullName>
    </recommendedName>
</protein>
<organism evidence="2 3">
    <name type="scientific">Cuscuta epithymum</name>
    <dbReference type="NCBI Taxonomy" id="186058"/>
    <lineage>
        <taxon>Eukaryota</taxon>
        <taxon>Viridiplantae</taxon>
        <taxon>Streptophyta</taxon>
        <taxon>Embryophyta</taxon>
        <taxon>Tracheophyta</taxon>
        <taxon>Spermatophyta</taxon>
        <taxon>Magnoliopsida</taxon>
        <taxon>eudicotyledons</taxon>
        <taxon>Gunneridae</taxon>
        <taxon>Pentapetalae</taxon>
        <taxon>asterids</taxon>
        <taxon>lamiids</taxon>
        <taxon>Solanales</taxon>
        <taxon>Convolvulaceae</taxon>
        <taxon>Cuscuteae</taxon>
        <taxon>Cuscuta</taxon>
        <taxon>Cuscuta subgen. Cuscuta</taxon>
    </lineage>
</organism>
<gene>
    <name evidence="2" type="ORF">CEPIT_LOCUS37879</name>
</gene>
<evidence type="ECO:0000313" key="2">
    <source>
        <dbReference type="EMBL" id="CAH9139831.1"/>
    </source>
</evidence>
<proteinExistence type="predicted"/>
<comment type="caution">
    <text evidence="2">The sequence shown here is derived from an EMBL/GenBank/DDBJ whole genome shotgun (WGS) entry which is preliminary data.</text>
</comment>
<dbReference type="PANTHER" id="PTHR31099">
    <property type="entry name" value="OS06G0165300 PROTEIN"/>
    <property type="match status" value="1"/>
</dbReference>
<accession>A0AAV0FW55</accession>
<feature type="domain" description="Transposase (putative) gypsy type" evidence="1">
    <location>
        <begin position="11"/>
        <end position="75"/>
    </location>
</feature>
<name>A0AAV0FW55_9ASTE</name>
<dbReference type="Proteomes" id="UP001152523">
    <property type="component" value="Unassembled WGS sequence"/>
</dbReference>
<dbReference type="InterPro" id="IPR007321">
    <property type="entry name" value="Transposase_28"/>
</dbReference>